<dbReference type="PANTHER" id="PTHR21035">
    <property type="entry name" value="28S RIBOSOMAL PROTEIN S26, MITOCHONDRIAL"/>
    <property type="match status" value="1"/>
</dbReference>
<protein>
    <recommendedName>
        <fullName evidence="7">Small ribosomal subunit protein mS26</fullName>
    </recommendedName>
    <alternativeName>
        <fullName evidence="8">28S ribosomal protein S26, mitochondrial</fullName>
    </alternativeName>
</protein>
<evidence type="ECO:0000256" key="9">
    <source>
        <dbReference type="SAM" id="Coils"/>
    </source>
</evidence>
<feature type="non-terminal residue" evidence="11">
    <location>
        <position position="215"/>
    </location>
</feature>
<name>A0A7K7PRC0_ACRAR</name>
<evidence type="ECO:0000256" key="4">
    <source>
        <dbReference type="ARBA" id="ARBA00022980"/>
    </source>
</evidence>
<gene>
    <name evidence="11" type="primary">Mrps26</name>
    <name evidence="11" type="ORF">ACRARU_R04328</name>
</gene>
<evidence type="ECO:0000313" key="12">
    <source>
        <dbReference type="Proteomes" id="UP000549775"/>
    </source>
</evidence>
<keyword evidence="9" id="KW-0175">Coiled coil</keyword>
<evidence type="ECO:0000256" key="1">
    <source>
        <dbReference type="ARBA" id="ARBA00004173"/>
    </source>
</evidence>
<feature type="coiled-coil region" evidence="9">
    <location>
        <begin position="130"/>
        <end position="174"/>
    </location>
</feature>
<dbReference type="Proteomes" id="UP000549775">
    <property type="component" value="Unassembled WGS sequence"/>
</dbReference>
<comment type="subcellular location">
    <subcellularLocation>
        <location evidence="1">Mitochondrion</location>
    </subcellularLocation>
</comment>
<sequence>AAMLPALRRCRLGPVPLPALAAALGPGPVPGLCPGWSPRAVPARGRKTRHDPPAKSKAGRVKLPPPVDPEELLVVQERYRQYRLVLSALRYRHGPGMGMGLAKPRCSGQPPAFLGVNVTPHPSDFSFLSGREERARKEEEEQKRRKLETAEKQARKMEAFLEEKEKEVLQLQEEAKNFITPENLEARIEECLDNPQNYNFAIDKDGRIVKRTVLS</sequence>
<proteinExistence type="inferred from homology"/>
<evidence type="ECO:0000256" key="6">
    <source>
        <dbReference type="ARBA" id="ARBA00023274"/>
    </source>
</evidence>
<dbReference type="AlphaFoldDB" id="A0A7K7PRC0"/>
<reference evidence="11 12" key="1">
    <citation type="submission" date="2019-09" db="EMBL/GenBank/DDBJ databases">
        <title>Bird 10,000 Genomes (B10K) Project - Family phase.</title>
        <authorList>
            <person name="Zhang G."/>
        </authorList>
    </citation>
    <scope>NUCLEOTIDE SEQUENCE [LARGE SCALE GENOMIC DNA]</scope>
    <source>
        <strain evidence="11">OUT-0054</strain>
        <tissue evidence="11">Blood</tissue>
    </source>
</reference>
<dbReference type="EMBL" id="VZST01001962">
    <property type="protein sequence ID" value="NWZ70050.1"/>
    <property type="molecule type" value="Genomic_DNA"/>
</dbReference>
<evidence type="ECO:0000313" key="11">
    <source>
        <dbReference type="EMBL" id="NWZ70050.1"/>
    </source>
</evidence>
<keyword evidence="3" id="KW-0809">Transit peptide</keyword>
<keyword evidence="6" id="KW-0687">Ribonucleoprotein</keyword>
<dbReference type="OrthoDB" id="5988811at2759"/>
<dbReference type="Pfam" id="PF14943">
    <property type="entry name" value="MRP-S26"/>
    <property type="match status" value="2"/>
</dbReference>
<comment type="caution">
    <text evidence="11">The sequence shown here is derived from an EMBL/GenBank/DDBJ whole genome shotgun (WGS) entry which is preliminary data.</text>
</comment>
<keyword evidence="5" id="KW-0496">Mitochondrion</keyword>
<evidence type="ECO:0000256" key="8">
    <source>
        <dbReference type="ARBA" id="ARBA00035344"/>
    </source>
</evidence>
<evidence type="ECO:0000256" key="7">
    <source>
        <dbReference type="ARBA" id="ARBA00035138"/>
    </source>
</evidence>
<keyword evidence="12" id="KW-1185">Reference proteome</keyword>
<dbReference type="PANTHER" id="PTHR21035:SF2">
    <property type="entry name" value="SMALL RIBOSOMAL SUBUNIT PROTEIN MS26"/>
    <property type="match status" value="1"/>
</dbReference>
<dbReference type="GO" id="GO:0005763">
    <property type="term" value="C:mitochondrial small ribosomal subunit"/>
    <property type="evidence" value="ECO:0007669"/>
    <property type="project" value="InterPro"/>
</dbReference>
<accession>A0A7K7PRC0</accession>
<evidence type="ECO:0000256" key="5">
    <source>
        <dbReference type="ARBA" id="ARBA00023128"/>
    </source>
</evidence>
<dbReference type="InterPro" id="IPR026140">
    <property type="entry name" value="Ribosomal_mS26"/>
</dbReference>
<evidence type="ECO:0000256" key="10">
    <source>
        <dbReference type="SAM" id="MobiDB-lite"/>
    </source>
</evidence>
<evidence type="ECO:0000256" key="2">
    <source>
        <dbReference type="ARBA" id="ARBA00009672"/>
    </source>
</evidence>
<feature type="non-terminal residue" evidence="11">
    <location>
        <position position="1"/>
    </location>
</feature>
<evidence type="ECO:0000256" key="3">
    <source>
        <dbReference type="ARBA" id="ARBA00022946"/>
    </source>
</evidence>
<feature type="region of interest" description="Disordered" evidence="10">
    <location>
        <begin position="40"/>
        <end position="64"/>
    </location>
</feature>
<comment type="similarity">
    <text evidence="2">Belongs to the mitochondrion-specific ribosomal protein mS26 family.</text>
</comment>
<organism evidence="11 12">
    <name type="scientific">Acrocephalus arundinaceus</name>
    <name type="common">Great reed-warbler</name>
    <dbReference type="NCBI Taxonomy" id="39621"/>
    <lineage>
        <taxon>Eukaryota</taxon>
        <taxon>Metazoa</taxon>
        <taxon>Chordata</taxon>
        <taxon>Craniata</taxon>
        <taxon>Vertebrata</taxon>
        <taxon>Euteleostomi</taxon>
        <taxon>Archelosauria</taxon>
        <taxon>Archosauria</taxon>
        <taxon>Dinosauria</taxon>
        <taxon>Saurischia</taxon>
        <taxon>Theropoda</taxon>
        <taxon>Coelurosauria</taxon>
        <taxon>Aves</taxon>
        <taxon>Neognathae</taxon>
        <taxon>Neoaves</taxon>
        <taxon>Telluraves</taxon>
        <taxon>Australaves</taxon>
        <taxon>Passeriformes</taxon>
        <taxon>Sylvioidea</taxon>
        <taxon>Sylviidae</taxon>
        <taxon>Acrocephalinae</taxon>
        <taxon>Acrocephalus</taxon>
    </lineage>
</organism>
<keyword evidence="4" id="KW-0689">Ribosomal protein</keyword>